<proteinExistence type="predicted"/>
<keyword evidence="3" id="KW-1185">Reference proteome</keyword>
<feature type="coiled-coil region" evidence="1">
    <location>
        <begin position="27"/>
        <end position="54"/>
    </location>
</feature>
<dbReference type="PANTHER" id="PTHR35992">
    <property type="entry name" value="CYTOMATRIX PROTEIN-LIKE PROTEIN"/>
    <property type="match status" value="1"/>
</dbReference>
<organism evidence="2 3">
    <name type="scientific">Camellia sinensis</name>
    <name type="common">Tea plant</name>
    <name type="synonym">Thea sinensis</name>
    <dbReference type="NCBI Taxonomy" id="4442"/>
    <lineage>
        <taxon>Eukaryota</taxon>
        <taxon>Viridiplantae</taxon>
        <taxon>Streptophyta</taxon>
        <taxon>Embryophyta</taxon>
        <taxon>Tracheophyta</taxon>
        <taxon>Spermatophyta</taxon>
        <taxon>Magnoliopsida</taxon>
        <taxon>eudicotyledons</taxon>
        <taxon>Gunneridae</taxon>
        <taxon>Pentapetalae</taxon>
        <taxon>asterids</taxon>
        <taxon>Ericales</taxon>
        <taxon>Theaceae</taxon>
        <taxon>Camellia</taxon>
    </lineage>
</organism>
<comment type="caution">
    <text evidence="2">The sequence shown here is derived from an EMBL/GenBank/DDBJ whole genome shotgun (WGS) entry which is preliminary data.</text>
</comment>
<evidence type="ECO:0000313" key="2">
    <source>
        <dbReference type="EMBL" id="KAF5943044.1"/>
    </source>
</evidence>
<gene>
    <name evidence="2" type="ORF">HYC85_020686</name>
</gene>
<reference evidence="2 3" key="2">
    <citation type="submission" date="2020-07" db="EMBL/GenBank/DDBJ databases">
        <title>Genome assembly of wild tea tree DASZ reveals pedigree and selection history of tea varieties.</title>
        <authorList>
            <person name="Zhang W."/>
        </authorList>
    </citation>
    <scope>NUCLEOTIDE SEQUENCE [LARGE SCALE GENOMIC DNA]</scope>
    <source>
        <strain evidence="3">cv. G240</strain>
        <tissue evidence="2">Leaf</tissue>
    </source>
</reference>
<protein>
    <submittedName>
        <fullName evidence="2">Uncharacterized protein</fullName>
    </submittedName>
</protein>
<dbReference type="PANTHER" id="PTHR35992:SF1">
    <property type="entry name" value="CYTOMATRIX PROTEIN-LIKE PROTEIN"/>
    <property type="match status" value="1"/>
</dbReference>
<sequence length="313" mass="35888">MRTLKGSKVSSDPQQWNKVFNSLVHILETQQIQLESLSRDRKFLEDRIKLQYDRWVSDVNLFQDQISQMKTYFAVQKMVSNVEAAKSDLEVGQKQREGFMYKIKLDNAASELADFREWFDYLSHKCCETNDTCSEMLALLSERDCNRNQYKKRESDLTDRLESKSNEVERANEKIQKLLTSLEQLQLSNSEKDSMILTLKTNIAELEATSITKSEEISRLSREMKLLRKARSNSVTPVLRGCLAKSRLGDKDRGTDASNTIVKKESHPSQVFKKGCGSSKRKLVDANPVSETPKLFTSAFKVPKLKNSSCHVI</sequence>
<keyword evidence="1" id="KW-0175">Coiled coil</keyword>
<feature type="coiled-coil region" evidence="1">
    <location>
        <begin position="147"/>
        <end position="223"/>
    </location>
</feature>
<dbReference type="AlphaFoldDB" id="A0A7J7GUB5"/>
<accession>A0A7J7GUB5</accession>
<dbReference type="Proteomes" id="UP000593564">
    <property type="component" value="Unassembled WGS sequence"/>
</dbReference>
<evidence type="ECO:0000313" key="3">
    <source>
        <dbReference type="Proteomes" id="UP000593564"/>
    </source>
</evidence>
<evidence type="ECO:0000256" key="1">
    <source>
        <dbReference type="SAM" id="Coils"/>
    </source>
</evidence>
<reference evidence="3" key="1">
    <citation type="journal article" date="2020" name="Nat. Commun.">
        <title>Genome assembly of wild tea tree DASZ reveals pedigree and selection history of tea varieties.</title>
        <authorList>
            <person name="Zhang W."/>
            <person name="Zhang Y."/>
            <person name="Qiu H."/>
            <person name="Guo Y."/>
            <person name="Wan H."/>
            <person name="Zhang X."/>
            <person name="Scossa F."/>
            <person name="Alseekh S."/>
            <person name="Zhang Q."/>
            <person name="Wang P."/>
            <person name="Xu L."/>
            <person name="Schmidt M.H."/>
            <person name="Jia X."/>
            <person name="Li D."/>
            <person name="Zhu A."/>
            <person name="Guo F."/>
            <person name="Chen W."/>
            <person name="Ni D."/>
            <person name="Usadel B."/>
            <person name="Fernie A.R."/>
            <person name="Wen W."/>
        </authorList>
    </citation>
    <scope>NUCLEOTIDE SEQUENCE [LARGE SCALE GENOMIC DNA]</scope>
    <source>
        <strain evidence="3">cv. G240</strain>
    </source>
</reference>
<name>A0A7J7GUB5_CAMSI</name>
<dbReference type="EMBL" id="JACBKZ010000009">
    <property type="protein sequence ID" value="KAF5943044.1"/>
    <property type="molecule type" value="Genomic_DNA"/>
</dbReference>